<accession>A0A7W8EF76</accession>
<feature type="transmembrane region" description="Helical" evidence="8">
    <location>
        <begin position="289"/>
        <end position="307"/>
    </location>
</feature>
<dbReference type="Proteomes" id="UP000568380">
    <property type="component" value="Unassembled WGS sequence"/>
</dbReference>
<feature type="domain" description="Glycosyltransferase RgtA/B/C/D-like" evidence="9">
    <location>
        <begin position="50"/>
        <end position="210"/>
    </location>
</feature>
<feature type="transmembrane region" description="Helical" evidence="8">
    <location>
        <begin position="104"/>
        <end position="123"/>
    </location>
</feature>
<evidence type="ECO:0000256" key="4">
    <source>
        <dbReference type="ARBA" id="ARBA00022679"/>
    </source>
</evidence>
<keyword evidence="4 10" id="KW-0808">Transferase</keyword>
<organism evidence="10 11">
    <name type="scientific">Nonomuraea endophytica</name>
    <dbReference type="NCBI Taxonomy" id="714136"/>
    <lineage>
        <taxon>Bacteria</taxon>
        <taxon>Bacillati</taxon>
        <taxon>Actinomycetota</taxon>
        <taxon>Actinomycetes</taxon>
        <taxon>Streptosporangiales</taxon>
        <taxon>Streptosporangiaceae</taxon>
        <taxon>Nonomuraea</taxon>
    </lineage>
</organism>
<feature type="transmembrane region" description="Helical" evidence="8">
    <location>
        <begin position="192"/>
        <end position="210"/>
    </location>
</feature>
<evidence type="ECO:0000256" key="1">
    <source>
        <dbReference type="ARBA" id="ARBA00004651"/>
    </source>
</evidence>
<dbReference type="GO" id="GO:0009103">
    <property type="term" value="P:lipopolysaccharide biosynthetic process"/>
    <property type="evidence" value="ECO:0007669"/>
    <property type="project" value="UniProtKB-ARBA"/>
</dbReference>
<reference evidence="10 11" key="1">
    <citation type="submission" date="2020-08" db="EMBL/GenBank/DDBJ databases">
        <title>Genomic Encyclopedia of Type Strains, Phase IV (KMG-IV): sequencing the most valuable type-strain genomes for metagenomic binning, comparative biology and taxonomic classification.</title>
        <authorList>
            <person name="Goeker M."/>
        </authorList>
    </citation>
    <scope>NUCLEOTIDE SEQUENCE [LARGE SCALE GENOMIC DNA]</scope>
    <source>
        <strain evidence="10 11">DSM 45385</strain>
    </source>
</reference>
<evidence type="ECO:0000256" key="2">
    <source>
        <dbReference type="ARBA" id="ARBA00022475"/>
    </source>
</evidence>
<evidence type="ECO:0000256" key="6">
    <source>
        <dbReference type="ARBA" id="ARBA00022989"/>
    </source>
</evidence>
<dbReference type="InterPro" id="IPR050297">
    <property type="entry name" value="LipidA_mod_glycosyltrf_83"/>
</dbReference>
<evidence type="ECO:0000313" key="10">
    <source>
        <dbReference type="EMBL" id="MBB5078460.1"/>
    </source>
</evidence>
<dbReference type="PANTHER" id="PTHR33908">
    <property type="entry name" value="MANNOSYLTRANSFERASE YKCB-RELATED"/>
    <property type="match status" value="1"/>
</dbReference>
<feature type="transmembrane region" description="Helical" evidence="8">
    <location>
        <begin position="73"/>
        <end position="92"/>
    </location>
</feature>
<feature type="transmembrane region" description="Helical" evidence="8">
    <location>
        <begin position="242"/>
        <end position="261"/>
    </location>
</feature>
<evidence type="ECO:0000259" key="9">
    <source>
        <dbReference type="Pfam" id="PF13231"/>
    </source>
</evidence>
<keyword evidence="7 8" id="KW-0472">Membrane</keyword>
<feature type="transmembrane region" description="Helical" evidence="8">
    <location>
        <begin position="314"/>
        <end position="335"/>
    </location>
</feature>
<dbReference type="RefSeq" id="WP_184963257.1">
    <property type="nucleotide sequence ID" value="NZ_JACHIN010000005.1"/>
</dbReference>
<sequence>MERAFAWRPVTAIALGTAAILVALSGAYDYHRDELYFRMLAEHPAWGYVDQPPLTPMLARAAIGVFGDTLTAIRIPAAVCAAVLLVLVALIVRELGGGRFAQILASLGVATAGFVLIVGHSLLTLSVDLPLWAAAILFILKVLLRNEPRWWLAAGAVIGVATYNKHLIALLVIGLAVGLLAVGPRRVLLSPWLWAGALIAVLLAVPNLVYQVTNGWPQLKMAAALSADKGAEMRALFLPMQVLLLGPAAAVVSVFGFVRLWRDRRVRALAVAYPVTALLTVLSGGRPDYITGLMVLLFAAGCVGLEAARPRWRVAGTAALALVAAGNLFIALPILPVKEVAQTVIPEANQVVRESLGWPSFATQLRTVFDKLSPEDRSRVILLMGNYGNAGAADRAGLPRVYSAHNQLFEYGPPPETGTVVIAVDVIRWAMNKQFTKCEEAGEIDNGLDLDNEIQGMVIFVCRGLKIPWRDGWRNFHHYS</sequence>
<keyword evidence="3" id="KW-0328">Glycosyltransferase</keyword>
<dbReference type="GO" id="GO:0016763">
    <property type="term" value="F:pentosyltransferase activity"/>
    <property type="evidence" value="ECO:0007669"/>
    <property type="project" value="TreeGrafter"/>
</dbReference>
<evidence type="ECO:0000256" key="8">
    <source>
        <dbReference type="SAM" id="Phobius"/>
    </source>
</evidence>
<dbReference type="InterPro" id="IPR038731">
    <property type="entry name" value="RgtA/B/C-like"/>
</dbReference>
<dbReference type="GO" id="GO:0005886">
    <property type="term" value="C:plasma membrane"/>
    <property type="evidence" value="ECO:0007669"/>
    <property type="project" value="UniProtKB-SubCell"/>
</dbReference>
<dbReference type="AlphaFoldDB" id="A0A7W8EF76"/>
<evidence type="ECO:0000256" key="7">
    <source>
        <dbReference type="ARBA" id="ARBA00023136"/>
    </source>
</evidence>
<dbReference type="PANTHER" id="PTHR33908:SF11">
    <property type="entry name" value="MEMBRANE PROTEIN"/>
    <property type="match status" value="1"/>
</dbReference>
<protein>
    <submittedName>
        <fullName evidence="10">4-amino-4-deoxy-L-arabinose transferase-like glycosyltransferase</fullName>
    </submittedName>
</protein>
<comment type="caution">
    <text evidence="10">The sequence shown here is derived from an EMBL/GenBank/DDBJ whole genome shotgun (WGS) entry which is preliminary data.</text>
</comment>
<dbReference type="EMBL" id="JACHIN010000005">
    <property type="protein sequence ID" value="MBB5078460.1"/>
    <property type="molecule type" value="Genomic_DNA"/>
</dbReference>
<evidence type="ECO:0000256" key="5">
    <source>
        <dbReference type="ARBA" id="ARBA00022692"/>
    </source>
</evidence>
<keyword evidence="11" id="KW-1185">Reference proteome</keyword>
<keyword evidence="2" id="KW-1003">Cell membrane</keyword>
<evidence type="ECO:0000256" key="3">
    <source>
        <dbReference type="ARBA" id="ARBA00022676"/>
    </source>
</evidence>
<feature type="transmembrane region" description="Helical" evidence="8">
    <location>
        <begin position="151"/>
        <end position="180"/>
    </location>
</feature>
<keyword evidence="6 8" id="KW-1133">Transmembrane helix</keyword>
<proteinExistence type="predicted"/>
<keyword evidence="5 8" id="KW-0812">Transmembrane</keyword>
<name>A0A7W8EF76_9ACTN</name>
<gene>
    <name evidence="10" type="ORF">HNR40_003946</name>
</gene>
<evidence type="ECO:0000313" key="11">
    <source>
        <dbReference type="Proteomes" id="UP000568380"/>
    </source>
</evidence>
<dbReference type="Pfam" id="PF13231">
    <property type="entry name" value="PMT_2"/>
    <property type="match status" value="1"/>
</dbReference>
<comment type="subcellular location">
    <subcellularLocation>
        <location evidence="1">Cell membrane</location>
        <topology evidence="1">Multi-pass membrane protein</topology>
    </subcellularLocation>
</comment>